<organism evidence="10 11">
    <name type="scientific">Massiliimalia timonensis</name>
    <dbReference type="NCBI Taxonomy" id="1987501"/>
    <lineage>
        <taxon>Bacteria</taxon>
        <taxon>Bacillati</taxon>
        <taxon>Bacillota</taxon>
        <taxon>Clostridia</taxon>
        <taxon>Eubacteriales</taxon>
        <taxon>Oscillospiraceae</taxon>
        <taxon>Massiliimalia</taxon>
    </lineage>
</organism>
<dbReference type="NCBIfam" id="TIGR01753">
    <property type="entry name" value="flav_short"/>
    <property type="match status" value="1"/>
</dbReference>
<comment type="cofactor">
    <cofactor evidence="1 8">
        <name>FMN</name>
        <dbReference type="ChEBI" id="CHEBI:58210"/>
    </cofactor>
</comment>
<dbReference type="InterPro" id="IPR008254">
    <property type="entry name" value="Flavodoxin/NO_synth"/>
</dbReference>
<keyword evidence="7 8" id="KW-0249">Electron transport</keyword>
<comment type="similarity">
    <text evidence="3 8">Belongs to the flavodoxin family.</text>
</comment>
<dbReference type="EMBL" id="JACRTL010000001">
    <property type="protein sequence ID" value="MBC8609698.1"/>
    <property type="molecule type" value="Genomic_DNA"/>
</dbReference>
<feature type="domain" description="Flavodoxin-like" evidence="9">
    <location>
        <begin position="4"/>
        <end position="140"/>
    </location>
</feature>
<keyword evidence="11" id="KW-1185">Reference proteome</keyword>
<dbReference type="GO" id="GO:0016651">
    <property type="term" value="F:oxidoreductase activity, acting on NAD(P)H"/>
    <property type="evidence" value="ECO:0007669"/>
    <property type="project" value="UniProtKB-ARBA"/>
</dbReference>
<dbReference type="GO" id="GO:0009055">
    <property type="term" value="F:electron transfer activity"/>
    <property type="evidence" value="ECO:0007669"/>
    <property type="project" value="UniProtKB-UniRule"/>
</dbReference>
<evidence type="ECO:0000256" key="3">
    <source>
        <dbReference type="ARBA" id="ARBA00005267"/>
    </source>
</evidence>
<dbReference type="InterPro" id="IPR010087">
    <property type="entry name" value="Flav_short"/>
</dbReference>
<name>A0A8J6P9T8_9FIRM</name>
<dbReference type="AlphaFoldDB" id="A0A8J6P9T8"/>
<evidence type="ECO:0000256" key="7">
    <source>
        <dbReference type="ARBA" id="ARBA00022982"/>
    </source>
</evidence>
<dbReference type="InterPro" id="IPR001226">
    <property type="entry name" value="Flavodoxin_CS"/>
</dbReference>
<evidence type="ECO:0000256" key="6">
    <source>
        <dbReference type="ARBA" id="ARBA00022643"/>
    </source>
</evidence>
<dbReference type="GO" id="GO:0010181">
    <property type="term" value="F:FMN binding"/>
    <property type="evidence" value="ECO:0007669"/>
    <property type="project" value="UniProtKB-UniRule"/>
</dbReference>
<dbReference type="PANTHER" id="PTHR42809">
    <property type="entry name" value="FLAVODOXIN 2"/>
    <property type="match status" value="1"/>
</dbReference>
<comment type="function">
    <text evidence="2 8">Low-potential electron donor to a number of redox enzymes.</text>
</comment>
<evidence type="ECO:0000313" key="11">
    <source>
        <dbReference type="Proteomes" id="UP000632659"/>
    </source>
</evidence>
<sequence length="140" mass="14996">MSKVAVVYWSGTGNTEMMAQQVVEGAKEAGAEVQLFTAAEFSAGQMSEFDAVAFGCPSMGAEQLEESEFEPMFTTCEADLNGKKIALFGSYGWGDGEWMRTWEDTCRGDGANLAHDSVICNEAPDEDVQQACQALGKALA</sequence>
<accession>A0A8J6P9T8</accession>
<gene>
    <name evidence="10" type="ORF">H8702_01005</name>
</gene>
<dbReference type="PANTHER" id="PTHR42809:SF1">
    <property type="entry name" value="FLAVODOXIN 1"/>
    <property type="match status" value="1"/>
</dbReference>
<dbReference type="Gene3D" id="3.40.50.360">
    <property type="match status" value="1"/>
</dbReference>
<dbReference type="RefSeq" id="WP_154824708.1">
    <property type="nucleotide sequence ID" value="NZ_JACRTL010000001.1"/>
</dbReference>
<dbReference type="SUPFAM" id="SSF52218">
    <property type="entry name" value="Flavoproteins"/>
    <property type="match status" value="1"/>
</dbReference>
<dbReference type="PROSITE" id="PS50902">
    <property type="entry name" value="FLAVODOXIN_LIKE"/>
    <property type="match status" value="1"/>
</dbReference>
<evidence type="ECO:0000259" key="9">
    <source>
        <dbReference type="PROSITE" id="PS50902"/>
    </source>
</evidence>
<evidence type="ECO:0000313" key="10">
    <source>
        <dbReference type="EMBL" id="MBC8609698.1"/>
    </source>
</evidence>
<keyword evidence="4 8" id="KW-0813">Transport</keyword>
<dbReference type="InterPro" id="IPR050619">
    <property type="entry name" value="Flavodoxin"/>
</dbReference>
<dbReference type="Pfam" id="PF00258">
    <property type="entry name" value="Flavodoxin_1"/>
    <property type="match status" value="1"/>
</dbReference>
<comment type="caution">
    <text evidence="10">The sequence shown here is derived from an EMBL/GenBank/DDBJ whole genome shotgun (WGS) entry which is preliminary data.</text>
</comment>
<keyword evidence="6 8" id="KW-0288">FMN</keyword>
<keyword evidence="5 8" id="KW-0285">Flavoprotein</keyword>
<evidence type="ECO:0000256" key="5">
    <source>
        <dbReference type="ARBA" id="ARBA00022630"/>
    </source>
</evidence>
<dbReference type="InterPro" id="IPR029039">
    <property type="entry name" value="Flavoprotein-like_sf"/>
</dbReference>
<reference evidence="10" key="1">
    <citation type="submission" date="2020-08" db="EMBL/GenBank/DDBJ databases">
        <title>Genome public.</title>
        <authorList>
            <person name="Liu C."/>
            <person name="Sun Q."/>
        </authorList>
    </citation>
    <scope>NUCLEOTIDE SEQUENCE</scope>
    <source>
        <strain evidence="10">NSJ-15</strain>
    </source>
</reference>
<proteinExistence type="inferred from homology"/>
<evidence type="ECO:0000256" key="4">
    <source>
        <dbReference type="ARBA" id="ARBA00022448"/>
    </source>
</evidence>
<evidence type="ECO:0000256" key="2">
    <source>
        <dbReference type="ARBA" id="ARBA00003297"/>
    </source>
</evidence>
<dbReference type="Proteomes" id="UP000632659">
    <property type="component" value="Unassembled WGS sequence"/>
</dbReference>
<evidence type="ECO:0000256" key="1">
    <source>
        <dbReference type="ARBA" id="ARBA00001917"/>
    </source>
</evidence>
<dbReference type="PROSITE" id="PS00201">
    <property type="entry name" value="FLAVODOXIN"/>
    <property type="match status" value="1"/>
</dbReference>
<protein>
    <recommendedName>
        <fullName evidence="8">Flavodoxin</fullName>
    </recommendedName>
</protein>
<evidence type="ECO:0000256" key="8">
    <source>
        <dbReference type="RuleBase" id="RU367037"/>
    </source>
</evidence>